<feature type="non-terminal residue" evidence="1">
    <location>
        <position position="41"/>
    </location>
</feature>
<dbReference type="Proteomes" id="UP000708208">
    <property type="component" value="Unassembled WGS sequence"/>
</dbReference>
<dbReference type="EMBL" id="CAJVCH010548889">
    <property type="protein sequence ID" value="CAG7828795.1"/>
    <property type="molecule type" value="Genomic_DNA"/>
</dbReference>
<evidence type="ECO:0000313" key="1">
    <source>
        <dbReference type="EMBL" id="CAG7828795.1"/>
    </source>
</evidence>
<dbReference type="AlphaFoldDB" id="A0A8J2PM92"/>
<organism evidence="1 2">
    <name type="scientific">Allacma fusca</name>
    <dbReference type="NCBI Taxonomy" id="39272"/>
    <lineage>
        <taxon>Eukaryota</taxon>
        <taxon>Metazoa</taxon>
        <taxon>Ecdysozoa</taxon>
        <taxon>Arthropoda</taxon>
        <taxon>Hexapoda</taxon>
        <taxon>Collembola</taxon>
        <taxon>Symphypleona</taxon>
        <taxon>Sminthuridae</taxon>
        <taxon>Allacma</taxon>
    </lineage>
</organism>
<keyword evidence="2" id="KW-1185">Reference proteome</keyword>
<gene>
    <name evidence="1" type="ORF">AFUS01_LOCUS38698</name>
</gene>
<protein>
    <submittedName>
        <fullName evidence="1">Uncharacterized protein</fullName>
    </submittedName>
</protein>
<name>A0A8J2PM92_9HEXA</name>
<comment type="caution">
    <text evidence="1">The sequence shown here is derived from an EMBL/GenBank/DDBJ whole genome shotgun (WGS) entry which is preliminary data.</text>
</comment>
<reference evidence="1" key="1">
    <citation type="submission" date="2021-06" db="EMBL/GenBank/DDBJ databases">
        <authorList>
            <person name="Hodson N. C."/>
            <person name="Mongue J. A."/>
            <person name="Jaron S. K."/>
        </authorList>
    </citation>
    <scope>NUCLEOTIDE SEQUENCE</scope>
</reference>
<proteinExistence type="predicted"/>
<accession>A0A8J2PM92</accession>
<sequence>AQIIHTLALAPPKLLRVSFIHSKLHPLDFSRFHKYGQQIKQ</sequence>
<evidence type="ECO:0000313" key="2">
    <source>
        <dbReference type="Proteomes" id="UP000708208"/>
    </source>
</evidence>